<reference evidence="1" key="1">
    <citation type="submission" date="2023-10" db="EMBL/GenBank/DDBJ databases">
        <authorList>
            <person name="Chen Y."/>
            <person name="Shah S."/>
            <person name="Dougan E. K."/>
            <person name="Thang M."/>
            <person name="Chan C."/>
        </authorList>
    </citation>
    <scope>NUCLEOTIDE SEQUENCE [LARGE SCALE GENOMIC DNA]</scope>
</reference>
<dbReference type="Proteomes" id="UP001189429">
    <property type="component" value="Unassembled WGS sequence"/>
</dbReference>
<organism evidence="1 2">
    <name type="scientific">Prorocentrum cordatum</name>
    <dbReference type="NCBI Taxonomy" id="2364126"/>
    <lineage>
        <taxon>Eukaryota</taxon>
        <taxon>Sar</taxon>
        <taxon>Alveolata</taxon>
        <taxon>Dinophyceae</taxon>
        <taxon>Prorocentrales</taxon>
        <taxon>Prorocentraceae</taxon>
        <taxon>Prorocentrum</taxon>
    </lineage>
</organism>
<accession>A0ABN9UIT5</accession>
<evidence type="ECO:0000313" key="1">
    <source>
        <dbReference type="EMBL" id="CAK0859586.1"/>
    </source>
</evidence>
<dbReference type="InterPro" id="IPR036691">
    <property type="entry name" value="Endo/exonu/phosph_ase_sf"/>
</dbReference>
<dbReference type="Gene3D" id="3.60.10.10">
    <property type="entry name" value="Endonuclease/exonuclease/phosphatase"/>
    <property type="match status" value="1"/>
</dbReference>
<dbReference type="EMBL" id="CAUYUJ010015915">
    <property type="protein sequence ID" value="CAK0859586.1"/>
    <property type="molecule type" value="Genomic_DNA"/>
</dbReference>
<evidence type="ECO:0008006" key="3">
    <source>
        <dbReference type="Google" id="ProtNLM"/>
    </source>
</evidence>
<keyword evidence="2" id="KW-1185">Reference proteome</keyword>
<evidence type="ECO:0000313" key="2">
    <source>
        <dbReference type="Proteomes" id="UP001189429"/>
    </source>
</evidence>
<protein>
    <recommendedName>
        <fullName evidence="3">Reverse transcriptase domain-containing protein</fullName>
    </recommendedName>
</protein>
<gene>
    <name evidence="1" type="ORF">PCOR1329_LOCUS48904</name>
</gene>
<feature type="non-terminal residue" evidence="1">
    <location>
        <position position="1019"/>
    </location>
</feature>
<proteinExistence type="predicted"/>
<feature type="non-terminal residue" evidence="1">
    <location>
        <position position="1"/>
    </location>
</feature>
<comment type="caution">
    <text evidence="1">The sequence shown here is derived from an EMBL/GenBank/DDBJ whole genome shotgun (WGS) entry which is preliminary data.</text>
</comment>
<sequence>EYVGTTKKSMLAALANVQNSVATLTNTFTSSWNDIDKRIEARLNAVECRQSAQEARIDVLEGQIRSLTETFGDIKVARPAPPAAAPGFNRNTDPTILLLRTKLSCAKAGVLAALSDWLGRAQLNESDFSVEDEPVSNRYILRINGSVPYASRKVQQALGALRRHDQTWERFQRQAPDNSTQEIFISGDKNEAQVKRELGLKRVRRELELHYGHLRFYSDKDKGEISCQWMPLVHVEPQAGEAPPKLSFCLANLNALGIDKTKILDGVMAGFKSASEALFHYKAGIRSRKLALARSLWKTGSIISLQETHGTMTELRDFAYFSNSAFSFASSASGYHILMFISMGFLWENGTSLLRLVIVAGDLNLADSAPRSLDADPSIDPLDALRDWRASRGATLSPVFSSMTEIETPGPAHYNRALGTLNTIDRIFVSFPGWVCNQLFTSGQVSKIPEVLHAQGLSDHAPLVVSLAGSPPIPSGERPIPKHVFLQPEHKEYLSSVGALGDTCHLSPPLLLQYQTRIMREAASVARNAMIVKRPESIYTKFLIVKSVSRVVWRQDIILAERLRASHFLARQYLDVDVLARTVTPLHAFEFLQVSSELHRSIAEREQAEIRASLTRVHSENQKRKLKRRLRAVVQRSRLWSPFDRRVSLRGARCGDGVCAEPGKMMEVLSQHWSSAFSKKQIDSKSAQRYLYRFGASPDLMNSPPPSLRSVKKYTQGLEHSAPGPDGLPFAAWQGHPGGSEASDEIAIHRYPNQTRPLGFKNASNKIIAGIVRRELSKTLGAFITPIQRGFVGGRNFGTNMLELDTYSRVYGMHITDPNLAISHKPVLDSFDYGQAFPSIAQEWLLMCLRRLRIPSPLLFFLEILYSAARCFARTNNALRFAFKIERGIIQGCPASGMIYAIASNPFLSDIDASLRARSQPGGDRRQAPREKGIARACADDVGAALRQLADLRILKRPFDLSLRLAGLTLKPPKRFVTPPGSEFSQELSETITAWLRAQLPEWAAFQVVPFLTYLGLVL</sequence>
<name>A0ABN9UIT5_9DINO</name>
<dbReference type="SUPFAM" id="SSF56219">
    <property type="entry name" value="DNase I-like"/>
    <property type="match status" value="1"/>
</dbReference>